<evidence type="ECO:0000313" key="3">
    <source>
        <dbReference type="WBParaSite" id="Pan_g10425.t1"/>
    </source>
</evidence>
<evidence type="ECO:0000313" key="2">
    <source>
        <dbReference type="Proteomes" id="UP000492821"/>
    </source>
</evidence>
<feature type="signal peptide" evidence="1">
    <location>
        <begin position="1"/>
        <end position="19"/>
    </location>
</feature>
<proteinExistence type="predicted"/>
<protein>
    <submittedName>
        <fullName evidence="3">DJ-1_PfpI domain-containing protein</fullName>
    </submittedName>
</protein>
<sequence>MSTFSTIVLICIARHQAYGTDVAKVVDGGVEFVNTGSVELIVPEILSFTVKRLQKSQLCVGVFMICYEASSIIMRNEQ</sequence>
<keyword evidence="1" id="KW-0732">Signal</keyword>
<name>A0A7E4ZPY1_PANRE</name>
<dbReference type="WBParaSite" id="Pan_g10425.t1">
    <property type="protein sequence ID" value="Pan_g10425.t1"/>
    <property type="gene ID" value="Pan_g10425"/>
</dbReference>
<evidence type="ECO:0000256" key="1">
    <source>
        <dbReference type="SAM" id="SignalP"/>
    </source>
</evidence>
<organism evidence="2 3">
    <name type="scientific">Panagrellus redivivus</name>
    <name type="common">Microworm</name>
    <dbReference type="NCBI Taxonomy" id="6233"/>
    <lineage>
        <taxon>Eukaryota</taxon>
        <taxon>Metazoa</taxon>
        <taxon>Ecdysozoa</taxon>
        <taxon>Nematoda</taxon>
        <taxon>Chromadorea</taxon>
        <taxon>Rhabditida</taxon>
        <taxon>Tylenchina</taxon>
        <taxon>Panagrolaimomorpha</taxon>
        <taxon>Panagrolaimoidea</taxon>
        <taxon>Panagrolaimidae</taxon>
        <taxon>Panagrellus</taxon>
    </lineage>
</organism>
<reference evidence="3" key="2">
    <citation type="submission" date="2020-10" db="UniProtKB">
        <authorList>
            <consortium name="WormBaseParasite"/>
        </authorList>
    </citation>
    <scope>IDENTIFICATION</scope>
</reference>
<accession>A0A7E4ZPY1</accession>
<dbReference type="Proteomes" id="UP000492821">
    <property type="component" value="Unassembled WGS sequence"/>
</dbReference>
<reference evidence="2" key="1">
    <citation type="journal article" date="2013" name="Genetics">
        <title>The draft genome and transcriptome of Panagrellus redivivus are shaped by the harsh demands of a free-living lifestyle.</title>
        <authorList>
            <person name="Srinivasan J."/>
            <person name="Dillman A.R."/>
            <person name="Macchietto M.G."/>
            <person name="Heikkinen L."/>
            <person name="Lakso M."/>
            <person name="Fracchia K.M."/>
            <person name="Antoshechkin I."/>
            <person name="Mortazavi A."/>
            <person name="Wong G."/>
            <person name="Sternberg P.W."/>
        </authorList>
    </citation>
    <scope>NUCLEOTIDE SEQUENCE [LARGE SCALE GENOMIC DNA]</scope>
    <source>
        <strain evidence="2">MT8872</strain>
    </source>
</reference>
<keyword evidence="2" id="KW-1185">Reference proteome</keyword>
<dbReference type="AlphaFoldDB" id="A0A7E4ZPY1"/>
<feature type="chain" id="PRO_5028970911" evidence="1">
    <location>
        <begin position="20"/>
        <end position="78"/>
    </location>
</feature>